<reference evidence="1 2" key="1">
    <citation type="journal article" date="2012" name="Nat. Biotechnol.">
        <title>Draft genome sequence of pigeonpea (Cajanus cajan), an orphan legume crop of resource-poor farmers.</title>
        <authorList>
            <person name="Varshney R.K."/>
            <person name="Chen W."/>
            <person name="Li Y."/>
            <person name="Bharti A.K."/>
            <person name="Saxena R.K."/>
            <person name="Schlueter J.A."/>
            <person name="Donoghue M.T."/>
            <person name="Azam S."/>
            <person name="Fan G."/>
            <person name="Whaley A.M."/>
            <person name="Farmer A.D."/>
            <person name="Sheridan J."/>
            <person name="Iwata A."/>
            <person name="Tuteja R."/>
            <person name="Penmetsa R.V."/>
            <person name="Wu W."/>
            <person name="Upadhyaya H.D."/>
            <person name="Yang S.P."/>
            <person name="Shah T."/>
            <person name="Saxena K.B."/>
            <person name="Michael T."/>
            <person name="McCombie W.R."/>
            <person name="Yang B."/>
            <person name="Zhang G."/>
            <person name="Yang H."/>
            <person name="Wang J."/>
            <person name="Spillane C."/>
            <person name="Cook D.R."/>
            <person name="May G.D."/>
            <person name="Xu X."/>
            <person name="Jackson S.A."/>
        </authorList>
    </citation>
    <scope>NUCLEOTIDE SEQUENCE [LARGE SCALE GENOMIC DNA]</scope>
    <source>
        <strain evidence="2">cv. Asha</strain>
    </source>
</reference>
<evidence type="ECO:0008006" key="3">
    <source>
        <dbReference type="Google" id="ProtNLM"/>
    </source>
</evidence>
<dbReference type="AlphaFoldDB" id="A0A151SYC1"/>
<name>A0A151SYC1_CAJCA</name>
<gene>
    <name evidence="1" type="ORF">KK1_015231</name>
</gene>
<accession>A0A151SYC1</accession>
<dbReference type="Proteomes" id="UP000075243">
    <property type="component" value="Chromosome 10"/>
</dbReference>
<evidence type="ECO:0000313" key="2">
    <source>
        <dbReference type="Proteomes" id="UP000075243"/>
    </source>
</evidence>
<dbReference type="Gramene" id="C.cajan_14797.t">
    <property type="protein sequence ID" value="C.cajan_14797.t.cds1"/>
    <property type="gene ID" value="C.cajan_14797"/>
</dbReference>
<organism evidence="1 2">
    <name type="scientific">Cajanus cajan</name>
    <name type="common">Pigeon pea</name>
    <name type="synonym">Cajanus indicus</name>
    <dbReference type="NCBI Taxonomy" id="3821"/>
    <lineage>
        <taxon>Eukaryota</taxon>
        <taxon>Viridiplantae</taxon>
        <taxon>Streptophyta</taxon>
        <taxon>Embryophyta</taxon>
        <taxon>Tracheophyta</taxon>
        <taxon>Spermatophyta</taxon>
        <taxon>Magnoliopsida</taxon>
        <taxon>eudicotyledons</taxon>
        <taxon>Gunneridae</taxon>
        <taxon>Pentapetalae</taxon>
        <taxon>rosids</taxon>
        <taxon>fabids</taxon>
        <taxon>Fabales</taxon>
        <taxon>Fabaceae</taxon>
        <taxon>Papilionoideae</taxon>
        <taxon>50 kb inversion clade</taxon>
        <taxon>NPAAA clade</taxon>
        <taxon>indigoferoid/millettioid clade</taxon>
        <taxon>Phaseoleae</taxon>
        <taxon>Cajanus</taxon>
    </lineage>
</organism>
<evidence type="ECO:0000313" key="1">
    <source>
        <dbReference type="EMBL" id="KYP59790.1"/>
    </source>
</evidence>
<sequence>MYIHDPSHVVKHDVVKVKENLTYKKRPITVVGHKMKELRGKFINLIKVVWDVAIGNATWELEDKIKDQYPFLFTS</sequence>
<dbReference type="EMBL" id="CM003612">
    <property type="protein sequence ID" value="KYP59790.1"/>
    <property type="molecule type" value="Genomic_DNA"/>
</dbReference>
<keyword evidence="2" id="KW-1185">Reference proteome</keyword>
<dbReference type="PANTHER" id="PTHR46148:SF60">
    <property type="entry name" value="CHROMO DOMAIN-CONTAINING PROTEIN"/>
    <property type="match status" value="1"/>
</dbReference>
<dbReference type="PANTHER" id="PTHR46148">
    <property type="entry name" value="CHROMO DOMAIN-CONTAINING PROTEIN"/>
    <property type="match status" value="1"/>
</dbReference>
<protein>
    <recommendedName>
        <fullName evidence="3">Chromo domain-containing protein</fullName>
    </recommendedName>
</protein>
<proteinExistence type="predicted"/>